<accession>A0A9D1GBM5</accession>
<name>A0A9D1GBM5_9FIRM</name>
<reference evidence="1" key="1">
    <citation type="submission" date="2020-10" db="EMBL/GenBank/DDBJ databases">
        <authorList>
            <person name="Gilroy R."/>
        </authorList>
    </citation>
    <scope>NUCLEOTIDE SEQUENCE</scope>
    <source>
        <strain evidence="1">CHK195-26880</strain>
    </source>
</reference>
<dbReference type="EMBL" id="DVKQ01000065">
    <property type="protein sequence ID" value="HIT37853.1"/>
    <property type="molecule type" value="Genomic_DNA"/>
</dbReference>
<dbReference type="Proteomes" id="UP000886833">
    <property type="component" value="Unassembled WGS sequence"/>
</dbReference>
<comment type="caution">
    <text evidence="1">The sequence shown here is derived from an EMBL/GenBank/DDBJ whole genome shotgun (WGS) entry which is preliminary data.</text>
</comment>
<dbReference type="PANTHER" id="PTHR35810:SF1">
    <property type="entry name" value="CYTOPLASMIC PROTEIN"/>
    <property type="match status" value="1"/>
</dbReference>
<dbReference type="PANTHER" id="PTHR35810">
    <property type="entry name" value="CYTOPLASMIC PROTEIN-RELATED"/>
    <property type="match status" value="1"/>
</dbReference>
<evidence type="ECO:0000313" key="2">
    <source>
        <dbReference type="Proteomes" id="UP000886833"/>
    </source>
</evidence>
<evidence type="ECO:0000313" key="1">
    <source>
        <dbReference type="EMBL" id="HIT37853.1"/>
    </source>
</evidence>
<dbReference type="InterPro" id="IPR011204">
    <property type="entry name" value="Virulence_RhuM-like"/>
</dbReference>
<proteinExistence type="predicted"/>
<sequence length="111" mass="13030">MIFERQNHSEGIQVRSREGDLWLTQKGLADLYDVDRTVITKHLKNIYADLELEEKLTSAIFALVQKEGNRNVERKVNYYNLDAVISVGYRVNSDRAIQFRRWALNVLEDNM</sequence>
<reference evidence="1" key="2">
    <citation type="journal article" date="2021" name="PeerJ">
        <title>Extensive microbial diversity within the chicken gut microbiome revealed by metagenomics and culture.</title>
        <authorList>
            <person name="Gilroy R."/>
            <person name="Ravi A."/>
            <person name="Getino M."/>
            <person name="Pursley I."/>
            <person name="Horton D.L."/>
            <person name="Alikhan N.F."/>
            <person name="Baker D."/>
            <person name="Gharbi K."/>
            <person name="Hall N."/>
            <person name="Watson M."/>
            <person name="Adriaenssens E.M."/>
            <person name="Foster-Nyarko E."/>
            <person name="Jarju S."/>
            <person name="Secka A."/>
            <person name="Antonio M."/>
            <person name="Oren A."/>
            <person name="Chaudhuri R.R."/>
            <person name="La Ragione R."/>
            <person name="Hildebrand F."/>
            <person name="Pallen M.J."/>
        </authorList>
    </citation>
    <scope>NUCLEOTIDE SEQUENCE</scope>
    <source>
        <strain evidence="1">CHK195-26880</strain>
    </source>
</reference>
<protein>
    <submittedName>
        <fullName evidence="1">Virulence RhuM family protein</fullName>
    </submittedName>
</protein>
<organism evidence="1 2">
    <name type="scientific">Candidatus Onthousia faecipullorum</name>
    <dbReference type="NCBI Taxonomy" id="2840887"/>
    <lineage>
        <taxon>Bacteria</taxon>
        <taxon>Bacillati</taxon>
        <taxon>Bacillota</taxon>
        <taxon>Bacilli</taxon>
        <taxon>Candidatus Onthousia</taxon>
    </lineage>
</organism>
<dbReference type="Pfam" id="PF13310">
    <property type="entry name" value="Virulence_RhuM"/>
    <property type="match status" value="1"/>
</dbReference>
<gene>
    <name evidence="1" type="ORF">IAB59_05210</name>
</gene>
<dbReference type="AlphaFoldDB" id="A0A9D1GBM5"/>